<dbReference type="Pfam" id="PF18943">
    <property type="entry name" value="DUF5690"/>
    <property type="match status" value="1"/>
</dbReference>
<organism evidence="2 3">
    <name type="scientific">Solitalea canadensis (strain ATCC 29591 / DSM 3403 / JCM 21819 / LMG 8368 / NBRC 15130 / NCIMB 12057 / USAM 9D)</name>
    <name type="common">Flexibacter canadensis</name>
    <dbReference type="NCBI Taxonomy" id="929556"/>
    <lineage>
        <taxon>Bacteria</taxon>
        <taxon>Pseudomonadati</taxon>
        <taxon>Bacteroidota</taxon>
        <taxon>Sphingobacteriia</taxon>
        <taxon>Sphingobacteriales</taxon>
        <taxon>Sphingobacteriaceae</taxon>
        <taxon>Solitalea</taxon>
    </lineage>
</organism>
<dbReference type="InterPro" id="IPR036259">
    <property type="entry name" value="MFS_trans_sf"/>
</dbReference>
<dbReference type="EMBL" id="CP003349">
    <property type="protein sequence ID" value="AFD07532.1"/>
    <property type="molecule type" value="Genomic_DNA"/>
</dbReference>
<keyword evidence="1" id="KW-0472">Membrane</keyword>
<feature type="transmembrane region" description="Helical" evidence="1">
    <location>
        <begin position="260"/>
        <end position="284"/>
    </location>
</feature>
<dbReference type="STRING" id="929556.Solca_2497"/>
<dbReference type="SUPFAM" id="SSF103473">
    <property type="entry name" value="MFS general substrate transporter"/>
    <property type="match status" value="1"/>
</dbReference>
<keyword evidence="1" id="KW-1133">Transmembrane helix</keyword>
<dbReference type="eggNOG" id="ENOG502Z7UP">
    <property type="taxonomic scope" value="Bacteria"/>
</dbReference>
<reference evidence="2" key="1">
    <citation type="submission" date="2012-02" db="EMBL/GenBank/DDBJ databases">
        <title>The complete genome of Solitalea canadensis DSM 3403.</title>
        <authorList>
            <consortium name="US DOE Joint Genome Institute (JGI-PGF)"/>
            <person name="Lucas S."/>
            <person name="Copeland A."/>
            <person name="Lapidus A."/>
            <person name="Glavina del Rio T."/>
            <person name="Dalin E."/>
            <person name="Tice H."/>
            <person name="Bruce D."/>
            <person name="Goodwin L."/>
            <person name="Pitluck S."/>
            <person name="Peters L."/>
            <person name="Ovchinnikova G."/>
            <person name="Lu M."/>
            <person name="Kyrpides N."/>
            <person name="Mavromatis K."/>
            <person name="Ivanova N."/>
            <person name="Brettin T."/>
            <person name="Detter J.C."/>
            <person name="Han C."/>
            <person name="Larimer F."/>
            <person name="Land M."/>
            <person name="Hauser L."/>
            <person name="Markowitz V."/>
            <person name="Cheng J.-F."/>
            <person name="Hugenholtz P."/>
            <person name="Woyke T."/>
            <person name="Wu D."/>
            <person name="Spring S."/>
            <person name="Schroeder M."/>
            <person name="Kopitz M."/>
            <person name="Brambilla E."/>
            <person name="Klenk H.-P."/>
            <person name="Eisen J.A."/>
        </authorList>
    </citation>
    <scope>NUCLEOTIDE SEQUENCE</scope>
    <source>
        <strain evidence="2">DSM 3403</strain>
    </source>
</reference>
<evidence type="ECO:0000313" key="2">
    <source>
        <dbReference type="EMBL" id="AFD07532.1"/>
    </source>
</evidence>
<dbReference type="Proteomes" id="UP000007590">
    <property type="component" value="Chromosome"/>
</dbReference>
<feature type="transmembrane region" description="Helical" evidence="1">
    <location>
        <begin position="357"/>
        <end position="377"/>
    </location>
</feature>
<dbReference type="AlphaFoldDB" id="H8KUP8"/>
<dbReference type="HOGENOM" id="CLU_609286_0_0_10"/>
<evidence type="ECO:0000313" key="3">
    <source>
        <dbReference type="Proteomes" id="UP000007590"/>
    </source>
</evidence>
<protein>
    <recommendedName>
        <fullName evidence="4">MFS transporter</fullName>
    </recommendedName>
</protein>
<feature type="transmembrane region" description="Helical" evidence="1">
    <location>
        <begin position="87"/>
        <end position="104"/>
    </location>
</feature>
<feature type="transmembrane region" description="Helical" evidence="1">
    <location>
        <begin position="291"/>
        <end position="313"/>
    </location>
</feature>
<feature type="transmembrane region" description="Helical" evidence="1">
    <location>
        <begin position="12"/>
        <end position="34"/>
    </location>
</feature>
<keyword evidence="3" id="KW-1185">Reference proteome</keyword>
<evidence type="ECO:0008006" key="4">
    <source>
        <dbReference type="Google" id="ProtNLM"/>
    </source>
</evidence>
<sequence>MRTLKLKPDAPAWLVSIIAALGALGTYTFMYAYRKSFTAGTFEGLQFLDIDYKVWLVFAQIIGYAASKFYGIRYIAEVKPESRIKKIIACIVIAWIALLGFALIPAPYNIPFLLINGFPLGMVWGLVFSFLEGRKTTEVLGAILASSLIFASGLVKSVGRWMLSLPISEFWMPFLVGALFFVPLIISLFLLNLLPPPTAEDKALRSDRGPMNKTQRKDFLKEFLPGIVITVFVYMILTVIRDVRDNFEVEIWHWLGVTNYNIFVWVDGCITIAVLLLVAFLFLVKKNLRALNIIHLFVIGGSLLTGLSTLLFLNGEANPVWWMITVSFGLFLSYIPYNAIFFDRLIAAFKVKGNVGFLIYIADSVGYLGSVSVLTWKEFGAGSINWGQFFIQAIIVFSVIGFIAGLASMRYFNHKYQRNKKEDSDLFNNMHHAKVEAELL</sequence>
<proteinExistence type="predicted"/>
<name>H8KUP8_SOLCM</name>
<feature type="transmembrane region" description="Helical" evidence="1">
    <location>
        <begin position="223"/>
        <end position="240"/>
    </location>
</feature>
<feature type="transmembrane region" description="Helical" evidence="1">
    <location>
        <begin position="54"/>
        <end position="75"/>
    </location>
</feature>
<keyword evidence="1" id="KW-0812">Transmembrane</keyword>
<feature type="transmembrane region" description="Helical" evidence="1">
    <location>
        <begin position="138"/>
        <end position="158"/>
    </location>
</feature>
<accession>H8KUP8</accession>
<dbReference type="InterPro" id="IPR043745">
    <property type="entry name" value="DUF5690"/>
</dbReference>
<dbReference type="KEGG" id="scn:Solca_2497"/>
<feature type="transmembrane region" description="Helical" evidence="1">
    <location>
        <begin position="170"/>
        <end position="194"/>
    </location>
</feature>
<feature type="transmembrane region" description="Helical" evidence="1">
    <location>
        <begin position="319"/>
        <end position="337"/>
    </location>
</feature>
<dbReference type="RefSeq" id="WP_014680759.1">
    <property type="nucleotide sequence ID" value="NC_017770.1"/>
</dbReference>
<feature type="transmembrane region" description="Helical" evidence="1">
    <location>
        <begin position="389"/>
        <end position="412"/>
    </location>
</feature>
<gene>
    <name evidence="2" type="ordered locus">Solca_2497</name>
</gene>
<feature type="transmembrane region" description="Helical" evidence="1">
    <location>
        <begin position="110"/>
        <end position="131"/>
    </location>
</feature>
<evidence type="ECO:0000256" key="1">
    <source>
        <dbReference type="SAM" id="Phobius"/>
    </source>
</evidence>